<comment type="caution">
    <text evidence="1">The sequence shown here is derived from an EMBL/GenBank/DDBJ whole genome shotgun (WGS) entry which is preliminary data.</text>
</comment>
<name>A0A4U6D8Y8_9BACT</name>
<dbReference type="RefSeq" id="WP_137338902.1">
    <property type="nucleotide sequence ID" value="NZ_BSQH01000012.1"/>
</dbReference>
<accession>A0A4U6D8Y8</accession>
<evidence type="ECO:0000313" key="2">
    <source>
        <dbReference type="Proteomes" id="UP000304900"/>
    </source>
</evidence>
<dbReference type="EMBL" id="SZVO01000002">
    <property type="protein sequence ID" value="TKT93226.1"/>
    <property type="molecule type" value="Genomic_DNA"/>
</dbReference>
<dbReference type="OrthoDB" id="2599194at2"/>
<dbReference type="InterPro" id="IPR011463">
    <property type="entry name" value="DUF1569"/>
</dbReference>
<dbReference type="InterPro" id="IPR034660">
    <property type="entry name" value="DinB/YfiT-like"/>
</dbReference>
<organism evidence="1 2">
    <name type="scientific">Dyadobacter frigoris</name>
    <dbReference type="NCBI Taxonomy" id="2576211"/>
    <lineage>
        <taxon>Bacteria</taxon>
        <taxon>Pseudomonadati</taxon>
        <taxon>Bacteroidota</taxon>
        <taxon>Cytophagia</taxon>
        <taxon>Cytophagales</taxon>
        <taxon>Spirosomataceae</taxon>
        <taxon>Dyadobacter</taxon>
    </lineage>
</organism>
<sequence>MALPDIFTKSVTDEVIERIDKLTGKSQPLWGKMSGAQMLAHCCVSYEYVYDNNHKPPGKFMKFILKMFVKDKVTTEIPYTRNGATAPDFVIKGDRDFEKEKARLKEYIEKTQELGVDFFAGRESHSFGKLTIKEWNNMFYKHLDHHLTQFGV</sequence>
<evidence type="ECO:0000313" key="1">
    <source>
        <dbReference type="EMBL" id="TKT93226.1"/>
    </source>
</evidence>
<keyword evidence="2" id="KW-1185">Reference proteome</keyword>
<protein>
    <submittedName>
        <fullName evidence="1">DUF1569 domain-containing protein</fullName>
    </submittedName>
</protein>
<dbReference type="Gene3D" id="1.20.120.450">
    <property type="entry name" value="dinb family like domain"/>
    <property type="match status" value="1"/>
</dbReference>
<reference evidence="1 2" key="1">
    <citation type="submission" date="2019-05" db="EMBL/GenBank/DDBJ databases">
        <title>Dyadobacter AR-3-8 sp. nov., isolated from arctic soil.</title>
        <authorList>
            <person name="Chaudhary D.K."/>
        </authorList>
    </citation>
    <scope>NUCLEOTIDE SEQUENCE [LARGE SCALE GENOMIC DNA]</scope>
    <source>
        <strain evidence="1 2">AR-3-8</strain>
    </source>
</reference>
<gene>
    <name evidence="1" type="ORF">FDK13_05050</name>
</gene>
<proteinExistence type="predicted"/>
<dbReference type="AlphaFoldDB" id="A0A4U6D8Y8"/>
<dbReference type="Pfam" id="PF07606">
    <property type="entry name" value="DUF1569"/>
    <property type="match status" value="1"/>
</dbReference>
<dbReference type="Proteomes" id="UP000304900">
    <property type="component" value="Unassembled WGS sequence"/>
</dbReference>